<dbReference type="Pfam" id="PF00483">
    <property type="entry name" value="NTP_transferase"/>
    <property type="match status" value="1"/>
</dbReference>
<protein>
    <recommendedName>
        <fullName evidence="3 8">UTP--glucose-1-phosphate uridylyltransferase</fullName>
        <ecNumber evidence="2 8">2.7.7.9</ecNumber>
    </recommendedName>
    <alternativeName>
        <fullName evidence="8">UDP-glucose pyrophosphorylase</fullName>
    </alternativeName>
</protein>
<reference evidence="10 11" key="1">
    <citation type="submission" date="2017-10" db="EMBL/GenBank/DDBJ databases">
        <title>Genomics of the genus Arcobacter.</title>
        <authorList>
            <person name="Perez-Cataluna A."/>
            <person name="Figueras M.J."/>
        </authorList>
    </citation>
    <scope>NUCLEOTIDE SEQUENCE [LARGE SCALE GENOMIC DNA]</scope>
    <source>
        <strain evidence="10 11">CECT 8993</strain>
    </source>
</reference>
<feature type="domain" description="Nucleotidyl transferase" evidence="9">
    <location>
        <begin position="9"/>
        <end position="267"/>
    </location>
</feature>
<dbReference type="InterPro" id="IPR005835">
    <property type="entry name" value="NTP_transferase_dom"/>
</dbReference>
<dbReference type="GO" id="GO:0006011">
    <property type="term" value="P:UDP-alpha-D-glucose metabolic process"/>
    <property type="evidence" value="ECO:0007669"/>
    <property type="project" value="InterPro"/>
</dbReference>
<evidence type="ECO:0000256" key="3">
    <source>
        <dbReference type="ARBA" id="ARBA00019048"/>
    </source>
</evidence>
<evidence type="ECO:0000256" key="2">
    <source>
        <dbReference type="ARBA" id="ARBA00012415"/>
    </source>
</evidence>
<dbReference type="InterPro" id="IPR005771">
    <property type="entry name" value="GalU_uridylyltTrfase_bac/arc"/>
</dbReference>
<comment type="function">
    <text evidence="6">May play a role in stationary phase survival.</text>
</comment>
<evidence type="ECO:0000256" key="6">
    <source>
        <dbReference type="ARBA" id="ARBA00037294"/>
    </source>
</evidence>
<sequence length="279" mass="31034">MIKACLFPAAGYGTRFLPATKAMPKEMLPILTKPLIQYGVEEAMEAGCNIMSIITGRGKRAITDHFDISYELEHQIQGSDKEKMLADIRHIIDKCTFTYTRQNEMKGLGDAIYKGRVLVGESNPFAVVLADDLCVNSKGDGILKQMVKLYEKYKCCVVACMEVPTAEVNKYGVIEGNKIEDGVYMVSNMVEKPDIDKAPSNLAVIGRYILTPDIFSVIKETKPGKNGELQITDALCTQAQKGMVIAYKFKGTRFDCGSVDGFVEATNYFYDLEKKKNKK</sequence>
<dbReference type="EC" id="2.7.7.9" evidence="2 8"/>
<comment type="caution">
    <text evidence="10">The sequence shown here is derived from an EMBL/GenBank/DDBJ whole genome shotgun (WGS) entry which is preliminary data.</text>
</comment>
<dbReference type="NCBIfam" id="TIGR01099">
    <property type="entry name" value="galU"/>
    <property type="match status" value="1"/>
</dbReference>
<organism evidence="10 11">
    <name type="scientific">Halarcobacter ebronensis</name>
    <dbReference type="NCBI Taxonomy" id="1462615"/>
    <lineage>
        <taxon>Bacteria</taxon>
        <taxon>Pseudomonadati</taxon>
        <taxon>Campylobacterota</taxon>
        <taxon>Epsilonproteobacteria</taxon>
        <taxon>Campylobacterales</taxon>
        <taxon>Arcobacteraceae</taxon>
        <taxon>Halarcobacter</taxon>
    </lineage>
</organism>
<comment type="similarity">
    <text evidence="1 8">Belongs to the UDPGP type 2 family.</text>
</comment>
<dbReference type="PANTHER" id="PTHR43197">
    <property type="entry name" value="UTP--GLUCOSE-1-PHOSPHATE URIDYLYLTRANSFERASE"/>
    <property type="match status" value="1"/>
</dbReference>
<gene>
    <name evidence="10" type="primary">galU</name>
    <name evidence="10" type="ORF">CRV08_02680</name>
</gene>
<keyword evidence="5 8" id="KW-0548">Nucleotidyltransferase</keyword>
<dbReference type="CDD" id="cd02541">
    <property type="entry name" value="UGPase_prokaryotic"/>
    <property type="match status" value="1"/>
</dbReference>
<dbReference type="Proteomes" id="UP000290172">
    <property type="component" value="Unassembled WGS sequence"/>
</dbReference>
<dbReference type="FunFam" id="3.90.550.10:FF:000045">
    <property type="entry name" value="UTP--glucose-1-phosphate uridylyltransferase"/>
    <property type="match status" value="1"/>
</dbReference>
<evidence type="ECO:0000256" key="8">
    <source>
        <dbReference type="RuleBase" id="RU361259"/>
    </source>
</evidence>
<proteinExistence type="inferred from homology"/>
<evidence type="ECO:0000256" key="4">
    <source>
        <dbReference type="ARBA" id="ARBA00022679"/>
    </source>
</evidence>
<keyword evidence="4 8" id="KW-0808">Transferase</keyword>
<dbReference type="Gene3D" id="3.90.550.10">
    <property type="entry name" value="Spore Coat Polysaccharide Biosynthesis Protein SpsA, Chain A"/>
    <property type="match status" value="1"/>
</dbReference>
<evidence type="ECO:0000313" key="10">
    <source>
        <dbReference type="EMBL" id="RXJ69628.1"/>
    </source>
</evidence>
<dbReference type="PANTHER" id="PTHR43197:SF1">
    <property type="entry name" value="UTP--GLUCOSE-1-PHOSPHATE URIDYLYLTRANSFERASE"/>
    <property type="match status" value="1"/>
</dbReference>
<dbReference type="EMBL" id="PDKJ01000002">
    <property type="protein sequence ID" value="RXJ69628.1"/>
    <property type="molecule type" value="Genomic_DNA"/>
</dbReference>
<accession>A0A4V1LRW6</accession>
<dbReference type="GO" id="GO:0003983">
    <property type="term" value="F:UTP:glucose-1-phosphate uridylyltransferase activity"/>
    <property type="evidence" value="ECO:0007669"/>
    <property type="project" value="UniProtKB-EC"/>
</dbReference>
<evidence type="ECO:0000256" key="7">
    <source>
        <dbReference type="ARBA" id="ARBA00048128"/>
    </source>
</evidence>
<evidence type="ECO:0000313" key="11">
    <source>
        <dbReference type="Proteomes" id="UP000290172"/>
    </source>
</evidence>
<dbReference type="InterPro" id="IPR029044">
    <property type="entry name" value="Nucleotide-diphossugar_trans"/>
</dbReference>
<evidence type="ECO:0000256" key="5">
    <source>
        <dbReference type="ARBA" id="ARBA00022695"/>
    </source>
</evidence>
<evidence type="ECO:0000259" key="9">
    <source>
        <dbReference type="Pfam" id="PF00483"/>
    </source>
</evidence>
<evidence type="ECO:0000256" key="1">
    <source>
        <dbReference type="ARBA" id="ARBA00006890"/>
    </source>
</evidence>
<dbReference type="RefSeq" id="WP_128978808.1">
    <property type="nucleotide sequence ID" value="NZ_PDKJ01000002.1"/>
</dbReference>
<dbReference type="AlphaFoldDB" id="A0A4V1LRW6"/>
<comment type="catalytic activity">
    <reaction evidence="7 8">
        <text>alpha-D-glucose 1-phosphate + UTP + H(+) = UDP-alpha-D-glucose + diphosphate</text>
        <dbReference type="Rhea" id="RHEA:19889"/>
        <dbReference type="ChEBI" id="CHEBI:15378"/>
        <dbReference type="ChEBI" id="CHEBI:33019"/>
        <dbReference type="ChEBI" id="CHEBI:46398"/>
        <dbReference type="ChEBI" id="CHEBI:58601"/>
        <dbReference type="ChEBI" id="CHEBI:58885"/>
        <dbReference type="EC" id="2.7.7.9"/>
    </reaction>
</comment>
<name>A0A4V1LRW6_9BACT</name>
<dbReference type="SUPFAM" id="SSF53448">
    <property type="entry name" value="Nucleotide-diphospho-sugar transferases"/>
    <property type="match status" value="1"/>
</dbReference>